<evidence type="ECO:0000313" key="8">
    <source>
        <dbReference type="EMBL" id="KAL3864518.1"/>
    </source>
</evidence>
<dbReference type="EMBL" id="JBJQND010000010">
    <property type="protein sequence ID" value="KAL3864518.1"/>
    <property type="molecule type" value="Genomic_DNA"/>
</dbReference>
<keyword evidence="5 7" id="KW-1133">Transmembrane helix</keyword>
<feature type="transmembrane region" description="Helical" evidence="7">
    <location>
        <begin position="96"/>
        <end position="115"/>
    </location>
</feature>
<dbReference type="GO" id="GO:0016020">
    <property type="term" value="C:membrane"/>
    <property type="evidence" value="ECO:0007669"/>
    <property type="project" value="UniProtKB-SubCell"/>
</dbReference>
<keyword evidence="6 7" id="KW-0472">Membrane</keyword>
<feature type="transmembrane region" description="Helical" evidence="7">
    <location>
        <begin position="127"/>
        <end position="147"/>
    </location>
</feature>
<keyword evidence="4 7" id="KW-0812">Transmembrane</keyword>
<dbReference type="AlphaFoldDB" id="A0ABD3VV61"/>
<evidence type="ECO:0000256" key="4">
    <source>
        <dbReference type="ARBA" id="ARBA00022692"/>
    </source>
</evidence>
<comment type="similarity">
    <text evidence="2">Belongs to the SVP26 family.</text>
</comment>
<evidence type="ECO:0000256" key="5">
    <source>
        <dbReference type="ARBA" id="ARBA00022989"/>
    </source>
</evidence>
<protein>
    <recommendedName>
        <fullName evidence="3">Protein TEX261</fullName>
    </recommendedName>
</protein>
<evidence type="ECO:0000256" key="6">
    <source>
        <dbReference type="ARBA" id="ARBA00023136"/>
    </source>
</evidence>
<gene>
    <name evidence="8" type="ORF">ACJMK2_006192</name>
</gene>
<evidence type="ECO:0000256" key="3">
    <source>
        <dbReference type="ARBA" id="ARBA00017877"/>
    </source>
</evidence>
<comment type="subcellular location">
    <subcellularLocation>
        <location evidence="1">Membrane</location>
        <topology evidence="1">Multi-pass membrane protein</topology>
    </subcellularLocation>
</comment>
<dbReference type="InterPro" id="IPR007277">
    <property type="entry name" value="Svp26/Tex261"/>
</dbReference>
<evidence type="ECO:0000256" key="1">
    <source>
        <dbReference type="ARBA" id="ARBA00004141"/>
    </source>
</evidence>
<dbReference type="PANTHER" id="PTHR13144">
    <property type="entry name" value="TEX261 PROTEIN"/>
    <property type="match status" value="1"/>
</dbReference>
<accession>A0ABD3VV61</accession>
<proteinExistence type="inferred from homology"/>
<evidence type="ECO:0000313" key="9">
    <source>
        <dbReference type="Proteomes" id="UP001634394"/>
    </source>
</evidence>
<dbReference type="Pfam" id="PF04148">
    <property type="entry name" value="Erv26"/>
    <property type="match status" value="1"/>
</dbReference>
<feature type="transmembrane region" description="Helical" evidence="7">
    <location>
        <begin position="6"/>
        <end position="31"/>
    </location>
</feature>
<dbReference type="Proteomes" id="UP001634394">
    <property type="component" value="Unassembled WGS sequence"/>
</dbReference>
<evidence type="ECO:0000256" key="2">
    <source>
        <dbReference type="ARBA" id="ARBA00008096"/>
    </source>
</evidence>
<organism evidence="8 9">
    <name type="scientific">Sinanodonta woodiana</name>
    <name type="common">Chinese pond mussel</name>
    <name type="synonym">Anodonta woodiana</name>
    <dbReference type="NCBI Taxonomy" id="1069815"/>
    <lineage>
        <taxon>Eukaryota</taxon>
        <taxon>Metazoa</taxon>
        <taxon>Spiralia</taxon>
        <taxon>Lophotrochozoa</taxon>
        <taxon>Mollusca</taxon>
        <taxon>Bivalvia</taxon>
        <taxon>Autobranchia</taxon>
        <taxon>Heteroconchia</taxon>
        <taxon>Palaeoheterodonta</taxon>
        <taxon>Unionida</taxon>
        <taxon>Unionoidea</taxon>
        <taxon>Unionidae</taxon>
        <taxon>Unioninae</taxon>
        <taxon>Sinanodonta</taxon>
    </lineage>
</organism>
<evidence type="ECO:0000256" key="7">
    <source>
        <dbReference type="SAM" id="Phobius"/>
    </source>
</evidence>
<feature type="transmembrane region" description="Helical" evidence="7">
    <location>
        <begin position="43"/>
        <end position="61"/>
    </location>
</feature>
<comment type="caution">
    <text evidence="8">The sequence shown here is derived from an EMBL/GenBank/DDBJ whole genome shotgun (WGS) entry which is preliminary data.</text>
</comment>
<feature type="transmembrane region" description="Helical" evidence="7">
    <location>
        <begin position="67"/>
        <end position="84"/>
    </location>
</feature>
<dbReference type="PANTHER" id="PTHR13144:SF0">
    <property type="entry name" value="PROTEIN TEX261"/>
    <property type="match status" value="1"/>
</dbReference>
<keyword evidence="9" id="KW-1185">Reference proteome</keyword>
<reference evidence="8 9" key="1">
    <citation type="submission" date="2024-11" db="EMBL/GenBank/DDBJ databases">
        <title>Chromosome-level genome assembly of the freshwater bivalve Anodonta woodiana.</title>
        <authorList>
            <person name="Chen X."/>
        </authorList>
    </citation>
    <scope>NUCLEOTIDE SEQUENCE [LARGE SCALE GENOMIC DNA]</scope>
    <source>
        <strain evidence="8">MN2024</strain>
        <tissue evidence="8">Gills</tissue>
    </source>
</reference>
<name>A0ABD3VV61_SINWO</name>
<sequence>MWYMYLLSWIALAIQICVVTLAIAAGLYYLAELVEEYTVYTSKVIRYLLIFTTVIYIGLFFFEDIPLSMIIVGLLGNLTYFGVLRDFPYFFISSPAFIGSVVLLLLNHYFTFSYFSEVWHPFSEVMAYFTLCLWIVPFAFFVSLSANENVLPTVTDRAPTGMDDDQDIVSNYFKRKGKKYGLLSFFKYAQESVLPQRVKKHF</sequence>